<organism evidence="1">
    <name type="scientific">viral metagenome</name>
    <dbReference type="NCBI Taxonomy" id="1070528"/>
    <lineage>
        <taxon>unclassified sequences</taxon>
        <taxon>metagenomes</taxon>
        <taxon>organismal metagenomes</taxon>
    </lineage>
</organism>
<evidence type="ECO:0000313" key="1">
    <source>
        <dbReference type="EMBL" id="QHU32137.1"/>
    </source>
</evidence>
<evidence type="ECO:0008006" key="2">
    <source>
        <dbReference type="Google" id="ProtNLM"/>
    </source>
</evidence>
<protein>
    <recommendedName>
        <fullName evidence="2">SAP domain-containing protein</fullName>
    </recommendedName>
</protein>
<proteinExistence type="predicted"/>
<accession>A0A6C0LNJ8</accession>
<sequence>MLALDIGIKHLAFCVADLDAAKKVVVKHWSVVNLTNLSDTPKPVCAICQKPAKAKAPEGLVCGRHIPKDKPQIFDEDTGKPIKKMPTIAQMTAFCTARGLDAKGKRPELLARVEANATLPLARQQKAASFAENTCGLHDSIREWIKRDWSQLSEVKHIYIEHQPVYKNPVMKTVQILIFATLRDMFLANNKSPAFHFVHAGKKVKGAAAGDEGYKDRKLGSNERVRKYLEPFAATSDNGRWYQWWQTQAKKDDASDTLCMILDSV</sequence>
<dbReference type="EMBL" id="MN740536">
    <property type="protein sequence ID" value="QHU32137.1"/>
    <property type="molecule type" value="Genomic_DNA"/>
</dbReference>
<reference evidence="1" key="1">
    <citation type="journal article" date="2020" name="Nature">
        <title>Giant virus diversity and host interactions through global metagenomics.</title>
        <authorList>
            <person name="Schulz F."/>
            <person name="Roux S."/>
            <person name="Paez-Espino D."/>
            <person name="Jungbluth S."/>
            <person name="Walsh D.A."/>
            <person name="Denef V.J."/>
            <person name="McMahon K.D."/>
            <person name="Konstantinidis K.T."/>
            <person name="Eloe-Fadrosh E.A."/>
            <person name="Kyrpides N.C."/>
            <person name="Woyke T."/>
        </authorList>
    </citation>
    <scope>NUCLEOTIDE SEQUENCE</scope>
    <source>
        <strain evidence="1">GVMAG-M-3300027963-9</strain>
    </source>
</reference>
<dbReference type="AlphaFoldDB" id="A0A6C0LNJ8"/>
<name>A0A6C0LNJ8_9ZZZZ</name>